<feature type="region of interest" description="Disordered" evidence="1">
    <location>
        <begin position="71"/>
        <end position="111"/>
    </location>
</feature>
<evidence type="ECO:0000313" key="2">
    <source>
        <dbReference type="EMBL" id="THH05239.1"/>
    </source>
</evidence>
<feature type="region of interest" description="Disordered" evidence="1">
    <location>
        <begin position="1017"/>
        <end position="1072"/>
    </location>
</feature>
<dbReference type="EMBL" id="SGPK01000276">
    <property type="protein sequence ID" value="THH05239.1"/>
    <property type="molecule type" value="Genomic_DNA"/>
</dbReference>
<feature type="compositionally biased region" description="Basic and acidic residues" evidence="1">
    <location>
        <begin position="750"/>
        <end position="760"/>
    </location>
</feature>
<comment type="caution">
    <text evidence="2">The sequence shown here is derived from an EMBL/GenBank/DDBJ whole genome shotgun (WGS) entry which is preliminary data.</text>
</comment>
<feature type="region of interest" description="Disordered" evidence="1">
    <location>
        <begin position="1"/>
        <end position="21"/>
    </location>
</feature>
<feature type="compositionally biased region" description="Basic and acidic residues" evidence="1">
    <location>
        <begin position="1017"/>
        <end position="1028"/>
    </location>
</feature>
<feature type="compositionally biased region" description="Basic residues" evidence="1">
    <location>
        <begin position="383"/>
        <end position="395"/>
    </location>
</feature>
<feature type="compositionally biased region" description="Polar residues" evidence="1">
    <location>
        <begin position="954"/>
        <end position="965"/>
    </location>
</feature>
<organism evidence="2 3">
    <name type="scientific">Phellinidium pouzarii</name>
    <dbReference type="NCBI Taxonomy" id="167371"/>
    <lineage>
        <taxon>Eukaryota</taxon>
        <taxon>Fungi</taxon>
        <taxon>Dikarya</taxon>
        <taxon>Basidiomycota</taxon>
        <taxon>Agaricomycotina</taxon>
        <taxon>Agaricomycetes</taxon>
        <taxon>Hymenochaetales</taxon>
        <taxon>Hymenochaetaceae</taxon>
        <taxon>Phellinidium</taxon>
    </lineage>
</organism>
<feature type="compositionally biased region" description="Low complexity" evidence="1">
    <location>
        <begin position="718"/>
        <end position="731"/>
    </location>
</feature>
<keyword evidence="3" id="KW-1185">Reference proteome</keyword>
<feature type="compositionally biased region" description="Acidic residues" evidence="1">
    <location>
        <begin position="71"/>
        <end position="84"/>
    </location>
</feature>
<feature type="compositionally biased region" description="Polar residues" evidence="1">
    <location>
        <begin position="327"/>
        <end position="341"/>
    </location>
</feature>
<feature type="compositionally biased region" description="Basic and acidic residues" evidence="1">
    <location>
        <begin position="459"/>
        <end position="468"/>
    </location>
</feature>
<accession>A0A4S4L1Q2</accession>
<evidence type="ECO:0000313" key="3">
    <source>
        <dbReference type="Proteomes" id="UP000308199"/>
    </source>
</evidence>
<feature type="region of interest" description="Disordered" evidence="1">
    <location>
        <begin position="662"/>
        <end position="762"/>
    </location>
</feature>
<sequence>MDDVVPSSPTSSCSDNSDAVNSSSAKIYFGPIQSPEKKFAPMLSPSLRADDGPVFSTSNSILPESTLCCEEEVEGGEQDEEEGRDEVSLANKQKPVFPGQSWQGTTFHDLLRNDEPSSAIATRIMRAHDNPSPPPKAIRPSLTTRRTSKLANELIFPSNSNSEECSDTVVESLLPSSNDHVDTPTPPPFDLLETSPLATPTKEWLDVPSPTLNHAILPPSSKVPQTDTDTTQIDAEPDLIFFDRSVIISQYDDHASIHAPSPRHAQQPQQTVDDLLFSSPPHPAFPAVELSGDVRVSLSPTPGPSAPRRSPRLSALLHPAAELLNTPRATNQTRSPNTDGTQARKRHRDGTKKSTRLSLTPSKVDWSLDSDSSESESDSTRSPSKRIRNDRKRLKNRDEVINDMGNLQLAESLSSGSAQILSTLVSSNQDAATSITDVEMKLPRTLPLVDSVTQCEFSTKEPRVEEPGTPHSSAQLSVQRPPPGFHVSHTLTPTPGSSGMRPLLALNSPVKLTLTPAPDDSNRTPARRVPLFSHDHSRANLGTSETGIPFGINHTPVFSRPLVNNPNRSPARRVQVSDPVRKEVDCFEDAITLKATTDEARSRIASTEVEPPAAVRMPALDKPSSSNTNAVATLVEPSSKRVFLGPSAKTSSTIAAMTLKPVNSNSSAGSRIPRIGALPKPASSTRMSRLPTLSVRKPNSSKAPTLLPKKLPRLYNNSSSGSEDSVSGPASTDSLSASGPMKNATAAYKTDNKQKLEKATPARPMIKMRQVIPGMFGGPVKNTSLIGTEKETEDQSAFFSPVKRSAQQKGPIKVREVVRGTLQDFELRTTSFKSLEALSEARAKERAELDKANENERKEMLSAGPSLQEFTFECSAFQRAEEGMDESIPANSMQSFAEGMGGEAASQSDGDLSANSGARRSTRNRQTTQQNDVFGAFTTLDSKPTSVSRRRSSVGPTKSRTPSNLVFHSNGLALKTLTNNNTTRNQNYYAQLEMHVIRKAGNRPESPTMKLRTILEKQKEEQDKMRAERARRRRGDEGDPSMDFEMQDSIGVQPTKHRRGPGEEEDYVSPVRPANGKKGVKWDRGLETSVFIDEIEVQSGKRPISESAPTPRKGCIIMMPNRAPLDSLGNAVNADAPLKLAPEKVLVTKYVYDNDEEAQVELPKTTRRLRSFSN</sequence>
<evidence type="ECO:0000256" key="1">
    <source>
        <dbReference type="SAM" id="MobiDB-lite"/>
    </source>
</evidence>
<feature type="compositionally biased region" description="Basic residues" evidence="1">
    <location>
        <begin position="343"/>
        <end position="355"/>
    </location>
</feature>
<feature type="region of interest" description="Disordered" evidence="1">
    <location>
        <begin position="459"/>
        <end position="481"/>
    </location>
</feature>
<protein>
    <submittedName>
        <fullName evidence="2">Uncharacterized protein</fullName>
    </submittedName>
</protein>
<reference evidence="2 3" key="1">
    <citation type="submission" date="2019-02" db="EMBL/GenBank/DDBJ databases">
        <title>Genome sequencing of the rare red list fungi Phellinidium pouzarii.</title>
        <authorList>
            <person name="Buettner E."/>
            <person name="Kellner H."/>
        </authorList>
    </citation>
    <scope>NUCLEOTIDE SEQUENCE [LARGE SCALE GENOMIC DNA]</scope>
    <source>
        <strain evidence="2 3">DSM 108285</strain>
    </source>
</reference>
<feature type="region of interest" description="Disordered" evidence="1">
    <location>
        <begin position="323"/>
        <end position="399"/>
    </location>
</feature>
<name>A0A4S4L1Q2_9AGAM</name>
<dbReference type="OrthoDB" id="2148418at2759"/>
<feature type="region of interest" description="Disordered" evidence="1">
    <location>
        <begin position="257"/>
        <end position="287"/>
    </location>
</feature>
<feature type="region of interest" description="Disordered" evidence="1">
    <location>
        <begin position="899"/>
        <end position="965"/>
    </location>
</feature>
<feature type="compositionally biased region" description="Polar residues" evidence="1">
    <location>
        <begin position="905"/>
        <end position="918"/>
    </location>
</feature>
<gene>
    <name evidence="2" type="ORF">EW145_g4940</name>
</gene>
<dbReference type="Proteomes" id="UP000308199">
    <property type="component" value="Unassembled WGS sequence"/>
</dbReference>
<dbReference type="AlphaFoldDB" id="A0A4S4L1Q2"/>
<proteinExistence type="predicted"/>